<accession>A0ACB9H0R6</accession>
<comment type="caution">
    <text evidence="1">The sequence shown here is derived from an EMBL/GenBank/DDBJ whole genome shotgun (WGS) entry which is preliminary data.</text>
</comment>
<evidence type="ECO:0000313" key="1">
    <source>
        <dbReference type="EMBL" id="KAI3789043.1"/>
    </source>
</evidence>
<protein>
    <submittedName>
        <fullName evidence="1">Uncharacterized protein</fullName>
    </submittedName>
</protein>
<keyword evidence="2" id="KW-1185">Reference proteome</keyword>
<reference evidence="1 2" key="2">
    <citation type="journal article" date="2022" name="Mol. Ecol. Resour.">
        <title>The genomes of chicory, endive, great burdock and yacon provide insights into Asteraceae paleo-polyploidization history and plant inulin production.</title>
        <authorList>
            <person name="Fan W."/>
            <person name="Wang S."/>
            <person name="Wang H."/>
            <person name="Wang A."/>
            <person name="Jiang F."/>
            <person name="Liu H."/>
            <person name="Zhao H."/>
            <person name="Xu D."/>
            <person name="Zhang Y."/>
        </authorList>
    </citation>
    <scope>NUCLEOTIDE SEQUENCE [LARGE SCALE GENOMIC DNA]</scope>
    <source>
        <strain evidence="2">cv. Punajuju</strain>
        <tissue evidence="1">Leaves</tissue>
    </source>
</reference>
<name>A0ACB9H0R6_CICIN</name>
<sequence>MLLQSQRNVDGDWMRWIGPVTMAIGGVGSQAQTTLTMAIGGAGYDPLILVASDQFYKDEDETSDTCKSCGKKDIGYLLLSLTCHTFPPANNPSPPADTPLSTDSNCFQLNFSGRVKSLPSSLSDLLSQIFTPPP</sequence>
<reference evidence="2" key="1">
    <citation type="journal article" date="2022" name="Mol. Ecol. Resour.">
        <title>The genomes of chicory, endive, great burdock and yacon provide insights into Asteraceae palaeo-polyploidization history and plant inulin production.</title>
        <authorList>
            <person name="Fan W."/>
            <person name="Wang S."/>
            <person name="Wang H."/>
            <person name="Wang A."/>
            <person name="Jiang F."/>
            <person name="Liu H."/>
            <person name="Zhao H."/>
            <person name="Xu D."/>
            <person name="Zhang Y."/>
        </authorList>
    </citation>
    <scope>NUCLEOTIDE SEQUENCE [LARGE SCALE GENOMIC DNA]</scope>
    <source>
        <strain evidence="2">cv. Punajuju</strain>
    </source>
</reference>
<gene>
    <name evidence="1" type="ORF">L2E82_01830</name>
</gene>
<evidence type="ECO:0000313" key="2">
    <source>
        <dbReference type="Proteomes" id="UP001055811"/>
    </source>
</evidence>
<organism evidence="1 2">
    <name type="scientific">Cichorium intybus</name>
    <name type="common">Chicory</name>
    <dbReference type="NCBI Taxonomy" id="13427"/>
    <lineage>
        <taxon>Eukaryota</taxon>
        <taxon>Viridiplantae</taxon>
        <taxon>Streptophyta</taxon>
        <taxon>Embryophyta</taxon>
        <taxon>Tracheophyta</taxon>
        <taxon>Spermatophyta</taxon>
        <taxon>Magnoliopsida</taxon>
        <taxon>eudicotyledons</taxon>
        <taxon>Gunneridae</taxon>
        <taxon>Pentapetalae</taxon>
        <taxon>asterids</taxon>
        <taxon>campanulids</taxon>
        <taxon>Asterales</taxon>
        <taxon>Asteraceae</taxon>
        <taxon>Cichorioideae</taxon>
        <taxon>Cichorieae</taxon>
        <taxon>Cichoriinae</taxon>
        <taxon>Cichorium</taxon>
    </lineage>
</organism>
<dbReference type="Proteomes" id="UP001055811">
    <property type="component" value="Linkage Group LG01"/>
</dbReference>
<proteinExistence type="predicted"/>
<dbReference type="EMBL" id="CM042009">
    <property type="protein sequence ID" value="KAI3789043.1"/>
    <property type="molecule type" value="Genomic_DNA"/>
</dbReference>